<dbReference type="RefSeq" id="WP_062066806.1">
    <property type="nucleotide sequence ID" value="NZ_CP013264.1"/>
</dbReference>
<dbReference type="InterPro" id="IPR000835">
    <property type="entry name" value="HTH_MarR-typ"/>
</dbReference>
<gene>
    <name evidence="2" type="ORF">ATN00_17060</name>
</gene>
<dbReference type="SUPFAM" id="SSF46785">
    <property type="entry name" value="Winged helix' DNA-binding domain"/>
    <property type="match status" value="1"/>
</dbReference>
<dbReference type="AlphaFoldDB" id="A0A0S3F212"/>
<evidence type="ECO:0000313" key="3">
    <source>
        <dbReference type="Proteomes" id="UP000056968"/>
    </source>
</evidence>
<organism evidence="2 3">
    <name type="scientific">Sphingobium baderi</name>
    <dbReference type="NCBI Taxonomy" id="1332080"/>
    <lineage>
        <taxon>Bacteria</taxon>
        <taxon>Pseudomonadati</taxon>
        <taxon>Pseudomonadota</taxon>
        <taxon>Alphaproteobacteria</taxon>
        <taxon>Sphingomonadales</taxon>
        <taxon>Sphingomonadaceae</taxon>
        <taxon>Sphingobium</taxon>
    </lineage>
</organism>
<accession>A0A0S3F212</accession>
<dbReference type="InterPro" id="IPR039422">
    <property type="entry name" value="MarR/SlyA-like"/>
</dbReference>
<dbReference type="GO" id="GO:0003700">
    <property type="term" value="F:DNA-binding transcription factor activity"/>
    <property type="evidence" value="ECO:0007669"/>
    <property type="project" value="InterPro"/>
</dbReference>
<dbReference type="STRING" id="1332080.ATN00_17060"/>
<dbReference type="SMART" id="SM00347">
    <property type="entry name" value="HTH_MARR"/>
    <property type="match status" value="1"/>
</dbReference>
<reference evidence="2 3" key="1">
    <citation type="submission" date="2015-11" db="EMBL/GenBank/DDBJ databases">
        <title>A Two-component Flavoprotein Monooxygenase System MeaXY Responsible for para-Hydroxylation of 2-Methyl-6-ethylaniline and 2,6-Diethylaniline in Sphingobium baderi DE-13.</title>
        <authorList>
            <person name="Cheng M."/>
            <person name="Meng Q."/>
            <person name="Yang Y."/>
            <person name="Chu C."/>
            <person name="Yan X."/>
            <person name="He J."/>
            <person name="Li S."/>
        </authorList>
    </citation>
    <scope>NUCLEOTIDE SEQUENCE [LARGE SCALE GENOMIC DNA]</scope>
    <source>
        <strain evidence="2 3">DE-13</strain>
    </source>
</reference>
<dbReference type="PANTHER" id="PTHR33164:SF102">
    <property type="entry name" value="TRANSCRIPTIONAL REGULATORY PROTEIN"/>
    <property type="match status" value="1"/>
</dbReference>
<evidence type="ECO:0000313" key="2">
    <source>
        <dbReference type="EMBL" id="ALR21753.1"/>
    </source>
</evidence>
<evidence type="ECO:0000259" key="1">
    <source>
        <dbReference type="PROSITE" id="PS50995"/>
    </source>
</evidence>
<dbReference type="PANTHER" id="PTHR33164">
    <property type="entry name" value="TRANSCRIPTIONAL REGULATOR, MARR FAMILY"/>
    <property type="match status" value="1"/>
</dbReference>
<dbReference type="OrthoDB" id="9812268at2"/>
<dbReference type="InterPro" id="IPR036388">
    <property type="entry name" value="WH-like_DNA-bd_sf"/>
</dbReference>
<dbReference type="InterPro" id="IPR036390">
    <property type="entry name" value="WH_DNA-bd_sf"/>
</dbReference>
<proteinExistence type="predicted"/>
<keyword evidence="3" id="KW-1185">Reference proteome</keyword>
<dbReference type="Pfam" id="PF12802">
    <property type="entry name" value="MarR_2"/>
    <property type="match status" value="1"/>
</dbReference>
<dbReference type="KEGG" id="sbd:ATN00_17060"/>
<dbReference type="Gene3D" id="1.10.10.10">
    <property type="entry name" value="Winged helix-like DNA-binding domain superfamily/Winged helix DNA-binding domain"/>
    <property type="match status" value="1"/>
</dbReference>
<feature type="domain" description="HTH marR-type" evidence="1">
    <location>
        <begin position="1"/>
        <end position="135"/>
    </location>
</feature>
<protein>
    <submittedName>
        <fullName evidence="2">Transcriptional regulator</fullName>
    </submittedName>
</protein>
<dbReference type="PROSITE" id="PS50995">
    <property type="entry name" value="HTH_MARR_2"/>
    <property type="match status" value="1"/>
</dbReference>
<name>A0A0S3F212_9SPHN</name>
<dbReference type="GO" id="GO:0006950">
    <property type="term" value="P:response to stress"/>
    <property type="evidence" value="ECO:0007669"/>
    <property type="project" value="TreeGrafter"/>
</dbReference>
<sequence length="135" mass="15230">MDASTAKESVTQKNRPGIGPLSQWMQTLVDYVRSGKPDLTNRQMALMMTVYIDSGPHTVRGLAEVLHVSKPVITRALNKLSALGYVRRERDAADRRNIFIVRTPKGAEFLDAFHHFIAGTARDERHRYTHADRSA</sequence>
<dbReference type="EMBL" id="CP013264">
    <property type="protein sequence ID" value="ALR21753.1"/>
    <property type="molecule type" value="Genomic_DNA"/>
</dbReference>
<dbReference type="Proteomes" id="UP000056968">
    <property type="component" value="Chromosome"/>
</dbReference>